<evidence type="ECO:0000313" key="2">
    <source>
        <dbReference type="EMBL" id="KIJ96540.1"/>
    </source>
</evidence>
<protein>
    <recommendedName>
        <fullName evidence="1">Enoyl reductase (ER) domain-containing protein</fullName>
    </recommendedName>
</protein>
<dbReference type="Proteomes" id="UP000054477">
    <property type="component" value="Unassembled WGS sequence"/>
</dbReference>
<dbReference type="InterPro" id="IPR013149">
    <property type="entry name" value="ADH-like_C"/>
</dbReference>
<dbReference type="InterPro" id="IPR011032">
    <property type="entry name" value="GroES-like_sf"/>
</dbReference>
<accession>A0A0C9WVM7</accession>
<dbReference type="Gene3D" id="3.90.180.10">
    <property type="entry name" value="Medium-chain alcohol dehydrogenases, catalytic domain"/>
    <property type="match status" value="1"/>
</dbReference>
<dbReference type="SMART" id="SM00829">
    <property type="entry name" value="PKS_ER"/>
    <property type="match status" value="1"/>
</dbReference>
<dbReference type="Pfam" id="PF00107">
    <property type="entry name" value="ADH_zinc_N"/>
    <property type="match status" value="1"/>
</dbReference>
<name>A0A0C9WVM7_9AGAR</name>
<evidence type="ECO:0000313" key="3">
    <source>
        <dbReference type="Proteomes" id="UP000054477"/>
    </source>
</evidence>
<organism evidence="2 3">
    <name type="scientific">Laccaria amethystina LaAM-08-1</name>
    <dbReference type="NCBI Taxonomy" id="1095629"/>
    <lineage>
        <taxon>Eukaryota</taxon>
        <taxon>Fungi</taxon>
        <taxon>Dikarya</taxon>
        <taxon>Basidiomycota</taxon>
        <taxon>Agaricomycotina</taxon>
        <taxon>Agaricomycetes</taxon>
        <taxon>Agaricomycetidae</taxon>
        <taxon>Agaricales</taxon>
        <taxon>Agaricineae</taxon>
        <taxon>Hydnangiaceae</taxon>
        <taxon>Laccaria</taxon>
    </lineage>
</organism>
<dbReference type="AlphaFoldDB" id="A0A0C9WVM7"/>
<dbReference type="PANTHER" id="PTHR45348:SF2">
    <property type="entry name" value="ZINC-TYPE ALCOHOL DEHYDROGENASE-LIKE PROTEIN C2E1P3.01"/>
    <property type="match status" value="1"/>
</dbReference>
<reference evidence="3" key="2">
    <citation type="submission" date="2015-01" db="EMBL/GenBank/DDBJ databases">
        <title>Evolutionary Origins and Diversification of the Mycorrhizal Mutualists.</title>
        <authorList>
            <consortium name="DOE Joint Genome Institute"/>
            <consortium name="Mycorrhizal Genomics Consortium"/>
            <person name="Kohler A."/>
            <person name="Kuo A."/>
            <person name="Nagy L.G."/>
            <person name="Floudas D."/>
            <person name="Copeland A."/>
            <person name="Barry K.W."/>
            <person name="Cichocki N."/>
            <person name="Veneault-Fourrey C."/>
            <person name="LaButti K."/>
            <person name="Lindquist E.A."/>
            <person name="Lipzen A."/>
            <person name="Lundell T."/>
            <person name="Morin E."/>
            <person name="Murat C."/>
            <person name="Riley R."/>
            <person name="Ohm R."/>
            <person name="Sun H."/>
            <person name="Tunlid A."/>
            <person name="Henrissat B."/>
            <person name="Grigoriev I.V."/>
            <person name="Hibbett D.S."/>
            <person name="Martin F."/>
        </authorList>
    </citation>
    <scope>NUCLEOTIDE SEQUENCE [LARGE SCALE GENOMIC DNA]</scope>
    <source>
        <strain evidence="3">LaAM-08-1</strain>
    </source>
</reference>
<dbReference type="GO" id="GO:0016651">
    <property type="term" value="F:oxidoreductase activity, acting on NAD(P)H"/>
    <property type="evidence" value="ECO:0007669"/>
    <property type="project" value="InterPro"/>
</dbReference>
<dbReference type="InterPro" id="IPR047122">
    <property type="entry name" value="Trans-enoyl_RdTase-like"/>
</dbReference>
<keyword evidence="3" id="KW-1185">Reference proteome</keyword>
<dbReference type="HOGENOM" id="CLU_026673_16_5_1"/>
<dbReference type="STRING" id="1095629.A0A0C9WVM7"/>
<proteinExistence type="predicted"/>
<dbReference type="EMBL" id="KN838718">
    <property type="protein sequence ID" value="KIJ96540.1"/>
    <property type="molecule type" value="Genomic_DNA"/>
</dbReference>
<dbReference type="SUPFAM" id="SSF50129">
    <property type="entry name" value="GroES-like"/>
    <property type="match status" value="1"/>
</dbReference>
<feature type="domain" description="Enoyl reductase (ER)" evidence="1">
    <location>
        <begin position="12"/>
        <end position="335"/>
    </location>
</feature>
<evidence type="ECO:0000259" key="1">
    <source>
        <dbReference type="SMART" id="SM00829"/>
    </source>
</evidence>
<dbReference type="OrthoDB" id="3233595at2759"/>
<dbReference type="Pfam" id="PF08240">
    <property type="entry name" value="ADH_N"/>
    <property type="match status" value="1"/>
</dbReference>
<dbReference type="Gene3D" id="3.40.50.720">
    <property type="entry name" value="NAD(P)-binding Rossmann-like Domain"/>
    <property type="match status" value="1"/>
</dbReference>
<dbReference type="InterPro" id="IPR036291">
    <property type="entry name" value="NAD(P)-bd_dom_sf"/>
</dbReference>
<dbReference type="InterPro" id="IPR013154">
    <property type="entry name" value="ADH-like_N"/>
</dbReference>
<sequence>MSEQQKALFLQSKLGEFAVRSTSIPKPGPGELLVKVQTAALNPLDWKVQKYGVYIEKYPVVLGVNIAGDVEEIGEGVTNFSKGDRVISQGTYEPGWAAFQQYTKTNATTTTKIPAHISYDEGSTFPVTLSAAYAGLYGPKGHGVGLDPPITESAVGKYANTPIVILGGGSSVGQFVIQLAKLSGLSPIITTASLKHTDLLKSLGATNVIDRNASLSDEVRKITDQPITIVYDSISSAETQQAGLNVLAPRGTIAVITPPTIKSDEKEILRIMGHLSTPAYVELFQTLYGQKLAGLLERGLIKPNRVEVLPGGLAAIPAGLKRLEKNEVSGAKLVVHPQES</sequence>
<dbReference type="CDD" id="cd08249">
    <property type="entry name" value="enoyl_reductase_like"/>
    <property type="match status" value="1"/>
</dbReference>
<dbReference type="InterPro" id="IPR020843">
    <property type="entry name" value="ER"/>
</dbReference>
<dbReference type="SUPFAM" id="SSF51735">
    <property type="entry name" value="NAD(P)-binding Rossmann-fold domains"/>
    <property type="match status" value="1"/>
</dbReference>
<dbReference type="PANTHER" id="PTHR45348">
    <property type="entry name" value="HYPOTHETICAL OXIDOREDUCTASE (EUROFUNG)"/>
    <property type="match status" value="1"/>
</dbReference>
<reference evidence="2 3" key="1">
    <citation type="submission" date="2014-04" db="EMBL/GenBank/DDBJ databases">
        <authorList>
            <consortium name="DOE Joint Genome Institute"/>
            <person name="Kuo A."/>
            <person name="Kohler A."/>
            <person name="Nagy L.G."/>
            <person name="Floudas D."/>
            <person name="Copeland A."/>
            <person name="Barry K.W."/>
            <person name="Cichocki N."/>
            <person name="Veneault-Fourrey C."/>
            <person name="LaButti K."/>
            <person name="Lindquist E.A."/>
            <person name="Lipzen A."/>
            <person name="Lundell T."/>
            <person name="Morin E."/>
            <person name="Murat C."/>
            <person name="Sun H."/>
            <person name="Tunlid A."/>
            <person name="Henrissat B."/>
            <person name="Grigoriev I.V."/>
            <person name="Hibbett D.S."/>
            <person name="Martin F."/>
            <person name="Nordberg H.P."/>
            <person name="Cantor M.N."/>
            <person name="Hua S.X."/>
        </authorList>
    </citation>
    <scope>NUCLEOTIDE SEQUENCE [LARGE SCALE GENOMIC DNA]</scope>
    <source>
        <strain evidence="2 3">LaAM-08-1</strain>
    </source>
</reference>
<gene>
    <name evidence="2" type="ORF">K443DRAFT_682261</name>
</gene>